<evidence type="ECO:0000256" key="4">
    <source>
        <dbReference type="ARBA" id="ARBA00022615"/>
    </source>
</evidence>
<organism evidence="6 7">
    <name type="scientific">Bat mastadenovirus WIV12</name>
    <dbReference type="NCBI Taxonomy" id="1788434"/>
    <lineage>
        <taxon>Viruses</taxon>
        <taxon>Varidnaviria</taxon>
        <taxon>Bamfordvirae</taxon>
        <taxon>Preplasmiviricota</taxon>
        <taxon>Polisuviricotina</taxon>
        <taxon>Pharingeaviricetes</taxon>
        <taxon>Rowavirales</taxon>
        <taxon>Adenoviridae</taxon>
        <taxon>Mastadenovirus</taxon>
        <taxon>Mastadenovirus miniopteridae</taxon>
        <taxon>Bat mastadenovirus D</taxon>
    </lineage>
</organism>
<dbReference type="EMBL" id="KT698856">
    <property type="protein sequence ID" value="AMB43164.1"/>
    <property type="molecule type" value="Genomic_DNA"/>
</dbReference>
<keyword evidence="7" id="KW-1185">Reference proteome</keyword>
<dbReference type="RefSeq" id="YP_009272891.1">
    <property type="nucleotide sequence ID" value="NC_030860.1"/>
</dbReference>
<dbReference type="Pfam" id="PF03307">
    <property type="entry name" value="Adeno_E3_15_3"/>
    <property type="match status" value="1"/>
</dbReference>
<keyword evidence="5" id="KW-1119">Modulation of host cell apoptosis by virus</keyword>
<keyword evidence="3" id="KW-0945">Host-virus interaction</keyword>
<comment type="similarity">
    <text evidence="1">Belongs to the adenoviridae E3_15 family.</text>
</comment>
<dbReference type="OrthoDB" id="26753at10239"/>
<dbReference type="GO" id="GO:0052031">
    <property type="term" value="P:symbiont-mediated perturbation of host defense response"/>
    <property type="evidence" value="ECO:0007669"/>
    <property type="project" value="InterPro"/>
</dbReference>
<evidence type="ECO:0000313" key="7">
    <source>
        <dbReference type="Proteomes" id="UP000173328"/>
    </source>
</evidence>
<sequence length="129" mass="14754">MARVDFDAIFSDGTFSEQQTLFRRAADFNAKYKEELKNLILLHNCKKGVFCPVKMCKLNFEKTNNDHVLQFELSPQITNLTQSCQMGNSITVNVIGQGYKGYINCSCTFSECMPTLIKTLCNLHLIKHY</sequence>
<dbReference type="KEGG" id="vg:28715622"/>
<dbReference type="GO" id="GO:0033668">
    <property type="term" value="P:symbiont-mediated suppression of host apoptosis"/>
    <property type="evidence" value="ECO:0007669"/>
    <property type="project" value="UniProtKB-KW"/>
</dbReference>
<keyword evidence="4" id="KW-1085">Inhibition of host caspases by virus</keyword>
<evidence type="ECO:0000256" key="1">
    <source>
        <dbReference type="ARBA" id="ARBA00005829"/>
    </source>
</evidence>
<dbReference type="InterPro" id="IPR004985">
    <property type="entry name" value="Adeno_E3-15"/>
</dbReference>
<evidence type="ECO:0000313" key="6">
    <source>
        <dbReference type="EMBL" id="AMB43164.1"/>
    </source>
</evidence>
<keyword evidence="2" id="KW-0244">Early protein</keyword>
<protein>
    <submittedName>
        <fullName evidence="6">E3 14.7K</fullName>
    </submittedName>
</protein>
<accession>A0A1B0UI19</accession>
<evidence type="ECO:0000256" key="2">
    <source>
        <dbReference type="ARBA" id="ARBA00022518"/>
    </source>
</evidence>
<proteinExistence type="inferred from homology"/>
<evidence type="ECO:0000256" key="5">
    <source>
        <dbReference type="ARBA" id="ARBA00023323"/>
    </source>
</evidence>
<evidence type="ECO:0000256" key="3">
    <source>
        <dbReference type="ARBA" id="ARBA00022581"/>
    </source>
</evidence>
<dbReference type="Proteomes" id="UP000173328">
    <property type="component" value="Segment"/>
</dbReference>
<dbReference type="GeneID" id="28715622"/>
<reference evidence="6 7" key="1">
    <citation type="submission" date="2015-08" db="EMBL/GenBank/DDBJ databases">
        <title>Isolation and characterization of novel bat adenoviruses with diverse genome sizes, low GC contents or extremely long E3 ORFs.</title>
        <authorList>
            <person name="Tan B."/>
            <person name="Yang X.-L."/>
            <person name="Ge X.-Y."/>
            <person name="Peng C."/>
            <person name="Zhang Y.-Z."/>
            <person name="Zhang L.-B."/>
            <person name="Shi Z.-L."/>
        </authorList>
    </citation>
    <scope>NUCLEOTIDE SEQUENCE [LARGE SCALE GENOMIC DNA]</scope>
    <source>
        <strain evidence="6">WIV12</strain>
    </source>
</reference>
<name>A0A1B0UI19_9ADEN</name>